<sequence length="52" mass="5560">MGFETAVFVVAVVVVAVVGEGEMQVLLSTYFPRVVSSRCIPAYAGVVRRLDA</sequence>
<evidence type="ECO:0000313" key="1">
    <source>
        <dbReference type="EMBL" id="MEJ8637737.1"/>
    </source>
</evidence>
<protein>
    <submittedName>
        <fullName evidence="1">Uncharacterized protein</fullName>
    </submittedName>
</protein>
<accession>A0ACC6Q3J0</accession>
<comment type="caution">
    <text evidence="1">The sequence shown here is derived from an EMBL/GenBank/DDBJ whole genome shotgun (WGS) entry which is preliminary data.</text>
</comment>
<evidence type="ECO:0000313" key="2">
    <source>
        <dbReference type="Proteomes" id="UP001377168"/>
    </source>
</evidence>
<reference evidence="1" key="1">
    <citation type="submission" date="2024-03" db="EMBL/GenBank/DDBJ databases">
        <title>Novel Streptomyces species of biotechnological and ecological value are a feature of Machair soil.</title>
        <authorList>
            <person name="Prole J.R."/>
            <person name="Goodfellow M."/>
            <person name="Allenby N."/>
            <person name="Ward A.C."/>
        </authorList>
    </citation>
    <scope>NUCLEOTIDE SEQUENCE</scope>
    <source>
        <strain evidence="1">MS2.AVA.5</strain>
    </source>
</reference>
<name>A0ACC6Q3J0_9ACTN</name>
<dbReference type="Proteomes" id="UP001377168">
    <property type="component" value="Unassembled WGS sequence"/>
</dbReference>
<keyword evidence="2" id="KW-1185">Reference proteome</keyword>
<gene>
    <name evidence="1" type="ORF">WKI67_30700</name>
</gene>
<dbReference type="EMBL" id="JBBKAJ010000022">
    <property type="protein sequence ID" value="MEJ8637737.1"/>
    <property type="molecule type" value="Genomic_DNA"/>
</dbReference>
<proteinExistence type="predicted"/>
<organism evidence="1 2">
    <name type="scientific">Streptomyces achmelvichensis</name>
    <dbReference type="NCBI Taxonomy" id="3134111"/>
    <lineage>
        <taxon>Bacteria</taxon>
        <taxon>Bacillati</taxon>
        <taxon>Actinomycetota</taxon>
        <taxon>Actinomycetes</taxon>
        <taxon>Kitasatosporales</taxon>
        <taxon>Streptomycetaceae</taxon>
        <taxon>Streptomyces</taxon>
    </lineage>
</organism>